<gene>
    <name evidence="5" type="ORF">HRI_001711500</name>
</gene>
<feature type="signal peptide" evidence="3">
    <location>
        <begin position="1"/>
        <end position="25"/>
    </location>
</feature>
<keyword evidence="3" id="KW-0732">Signal</keyword>
<keyword evidence="6" id="KW-1185">Reference proteome</keyword>
<evidence type="ECO:0000259" key="4">
    <source>
        <dbReference type="Pfam" id="PF14547"/>
    </source>
</evidence>
<evidence type="ECO:0000256" key="2">
    <source>
        <dbReference type="SAM" id="MobiDB-lite"/>
    </source>
</evidence>
<dbReference type="EMBL" id="BSYR01000017">
    <property type="protein sequence ID" value="GMI80423.1"/>
    <property type="molecule type" value="Genomic_DNA"/>
</dbReference>
<feature type="chain" id="PRO_5040836168" description="Hydrophobic seed protein domain-containing protein" evidence="3">
    <location>
        <begin position="26"/>
        <end position="321"/>
    </location>
</feature>
<proteinExistence type="inferred from homology"/>
<feature type="compositionally biased region" description="Polar residues" evidence="2">
    <location>
        <begin position="206"/>
        <end position="226"/>
    </location>
</feature>
<evidence type="ECO:0000313" key="6">
    <source>
        <dbReference type="Proteomes" id="UP001165190"/>
    </source>
</evidence>
<comment type="caution">
    <text evidence="5">The sequence shown here is derived from an EMBL/GenBank/DDBJ whole genome shotgun (WGS) entry which is preliminary data.</text>
</comment>
<evidence type="ECO:0000313" key="5">
    <source>
        <dbReference type="EMBL" id="GMI80423.1"/>
    </source>
</evidence>
<dbReference type="CDD" id="cd01958">
    <property type="entry name" value="HPS_like"/>
    <property type="match status" value="1"/>
</dbReference>
<sequence>MASSVKASTVLFLSLNIVFFALVSSHNVDSCTTNSRNPVVIRPGDVLPNGRGQSGMCNPLNLGIPTLFTKEQYESLLSLIQERGSGAPGGPSTNSDSKINALSSVFDGPAKDSEHLFPFNTSSSSNDVILPNSDESHFLDDENLNPDLNSSLRHSLRQGVSVNSGVFPNTNESQDVYVGNSIDNFQHHSSVPSTSVLPESALPDSAIQQQQRNIPTRTRSSRQTQLPARLKDFQKSQENSIVGLRFQHNLLSLVDVELGNVPTKPCCSLIEGLLDLEAAVCLCTAVRANVLGININLPISLNLFLNNCGRRVPAEYICNLM</sequence>
<comment type="similarity">
    <text evidence="1">Belongs to the plant LTP family. PEARLI1 subfamily.</text>
</comment>
<dbReference type="PANTHER" id="PTHR31731">
    <property type="match status" value="1"/>
</dbReference>
<dbReference type="InterPro" id="IPR027923">
    <property type="entry name" value="Hydrophob_seed_dom"/>
</dbReference>
<dbReference type="Pfam" id="PF14547">
    <property type="entry name" value="Hydrophob_seed"/>
    <property type="match status" value="1"/>
</dbReference>
<dbReference type="AlphaFoldDB" id="A0A9W7HPD6"/>
<protein>
    <recommendedName>
        <fullName evidence="4">Hydrophobic seed protein domain-containing protein</fullName>
    </recommendedName>
</protein>
<evidence type="ECO:0000256" key="1">
    <source>
        <dbReference type="ARBA" id="ARBA00008965"/>
    </source>
</evidence>
<feature type="domain" description="Hydrophobic seed protein" evidence="4">
    <location>
        <begin position="245"/>
        <end position="318"/>
    </location>
</feature>
<dbReference type="InterPro" id="IPR051636">
    <property type="entry name" value="Plant_LTP/defense-related"/>
</dbReference>
<evidence type="ECO:0000256" key="3">
    <source>
        <dbReference type="SAM" id="SignalP"/>
    </source>
</evidence>
<dbReference type="Proteomes" id="UP001165190">
    <property type="component" value="Unassembled WGS sequence"/>
</dbReference>
<dbReference type="InterPro" id="IPR036312">
    <property type="entry name" value="Bifun_inhib/LTP/seed_sf"/>
</dbReference>
<reference evidence="5" key="1">
    <citation type="submission" date="2023-05" db="EMBL/GenBank/DDBJ databases">
        <title>Genome and transcriptome analyses reveal genes involved in the formation of fine ridges on petal epidermal cells in Hibiscus trionum.</title>
        <authorList>
            <person name="Koshimizu S."/>
            <person name="Masuda S."/>
            <person name="Ishii T."/>
            <person name="Shirasu K."/>
            <person name="Hoshino A."/>
            <person name="Arita M."/>
        </authorList>
    </citation>
    <scope>NUCLEOTIDE SEQUENCE</scope>
    <source>
        <strain evidence="5">Hamamatsu line</strain>
    </source>
</reference>
<dbReference type="SUPFAM" id="SSF47699">
    <property type="entry name" value="Bifunctional inhibitor/lipid-transfer protein/seed storage 2S albumin"/>
    <property type="match status" value="1"/>
</dbReference>
<dbReference type="Gene3D" id="1.10.110.10">
    <property type="entry name" value="Plant lipid-transfer and hydrophobic proteins"/>
    <property type="match status" value="1"/>
</dbReference>
<feature type="region of interest" description="Disordered" evidence="2">
    <location>
        <begin position="205"/>
        <end position="228"/>
    </location>
</feature>
<name>A0A9W7HPD6_HIBTR</name>
<organism evidence="5 6">
    <name type="scientific">Hibiscus trionum</name>
    <name type="common">Flower of an hour</name>
    <dbReference type="NCBI Taxonomy" id="183268"/>
    <lineage>
        <taxon>Eukaryota</taxon>
        <taxon>Viridiplantae</taxon>
        <taxon>Streptophyta</taxon>
        <taxon>Embryophyta</taxon>
        <taxon>Tracheophyta</taxon>
        <taxon>Spermatophyta</taxon>
        <taxon>Magnoliopsida</taxon>
        <taxon>eudicotyledons</taxon>
        <taxon>Gunneridae</taxon>
        <taxon>Pentapetalae</taxon>
        <taxon>rosids</taxon>
        <taxon>malvids</taxon>
        <taxon>Malvales</taxon>
        <taxon>Malvaceae</taxon>
        <taxon>Malvoideae</taxon>
        <taxon>Hibiscus</taxon>
    </lineage>
</organism>
<accession>A0A9W7HPD6</accession>